<name>A0A250G0K5_9FLAO</name>
<reference evidence="3" key="1">
    <citation type="submission" date="2017-06" db="EMBL/GenBank/DDBJ databases">
        <title>Capnocytophaga spp. assemblies.</title>
        <authorList>
            <person name="Gulvik C.A."/>
        </authorList>
    </citation>
    <scope>NUCLEOTIDE SEQUENCE [LARGE SCALE GENOMIC DNA]</scope>
    <source>
        <strain evidence="3">H5594</strain>
    </source>
</reference>
<evidence type="ECO:0000313" key="3">
    <source>
        <dbReference type="Proteomes" id="UP000243136"/>
    </source>
</evidence>
<evidence type="ECO:0000313" key="2">
    <source>
        <dbReference type="EMBL" id="ATA90920.1"/>
    </source>
</evidence>
<accession>A0A250G0K5</accession>
<dbReference type="EMBL" id="CP022388">
    <property type="protein sequence ID" value="ATA90920.1"/>
    <property type="molecule type" value="Genomic_DNA"/>
</dbReference>
<dbReference type="Proteomes" id="UP000243136">
    <property type="component" value="Chromosome"/>
</dbReference>
<dbReference type="AlphaFoldDB" id="A0A250G0K5"/>
<feature type="transmembrane region" description="Helical" evidence="1">
    <location>
        <begin position="44"/>
        <end position="64"/>
    </location>
</feature>
<organism evidence="2 3">
    <name type="scientific">Capnocytophaga canimorsus</name>
    <dbReference type="NCBI Taxonomy" id="28188"/>
    <lineage>
        <taxon>Bacteria</taxon>
        <taxon>Pseudomonadati</taxon>
        <taxon>Bacteroidota</taxon>
        <taxon>Flavobacteriia</taxon>
        <taxon>Flavobacteriales</taxon>
        <taxon>Flavobacteriaceae</taxon>
        <taxon>Capnocytophaga</taxon>
    </lineage>
</organism>
<keyword evidence="1" id="KW-1133">Transmembrane helix</keyword>
<keyword evidence="1" id="KW-0812">Transmembrane</keyword>
<gene>
    <name evidence="2" type="ORF">CGC56_01280</name>
</gene>
<sequence>MRFDWNVLIPKGLDTISSLWGQPANHYHVVPPTEQKSSDSNNTILYGVFGLCFIVVLVLIFSMFKSSSNNNKR</sequence>
<keyword evidence="1" id="KW-0472">Membrane</keyword>
<protein>
    <submittedName>
        <fullName evidence="2">Uncharacterized protein</fullName>
    </submittedName>
</protein>
<evidence type="ECO:0000256" key="1">
    <source>
        <dbReference type="SAM" id="Phobius"/>
    </source>
</evidence>
<proteinExistence type="predicted"/>